<comment type="catalytic activity">
    <reaction evidence="10">
        <text>8-oxo-dGTP + H2O = 8-oxo-dGMP + diphosphate + H(+)</text>
        <dbReference type="Rhea" id="RHEA:31575"/>
        <dbReference type="ChEBI" id="CHEBI:15377"/>
        <dbReference type="ChEBI" id="CHEBI:15378"/>
        <dbReference type="ChEBI" id="CHEBI:33019"/>
        <dbReference type="ChEBI" id="CHEBI:63224"/>
        <dbReference type="ChEBI" id="CHEBI:77896"/>
        <dbReference type="EC" id="3.6.1.55"/>
    </reaction>
</comment>
<dbReference type="SUPFAM" id="SSF55811">
    <property type="entry name" value="Nudix"/>
    <property type="match status" value="1"/>
</dbReference>
<dbReference type="Proteomes" id="UP000178681">
    <property type="component" value="Unassembled WGS sequence"/>
</dbReference>
<evidence type="ECO:0000256" key="8">
    <source>
        <dbReference type="ARBA" id="ARBA00022842"/>
    </source>
</evidence>
<evidence type="ECO:0000256" key="7">
    <source>
        <dbReference type="ARBA" id="ARBA00022801"/>
    </source>
</evidence>
<dbReference type="PANTHER" id="PTHR47707:SF1">
    <property type="entry name" value="NUDIX HYDROLASE FAMILY PROTEIN"/>
    <property type="match status" value="1"/>
</dbReference>
<dbReference type="GO" id="GO:0044716">
    <property type="term" value="F:8-oxo-GDP phosphatase activity"/>
    <property type="evidence" value="ECO:0007669"/>
    <property type="project" value="TreeGrafter"/>
</dbReference>
<evidence type="ECO:0000256" key="6">
    <source>
        <dbReference type="ARBA" id="ARBA00022763"/>
    </source>
</evidence>
<keyword evidence="5" id="KW-0479">Metal-binding</keyword>
<accession>A0A1F5Z642</accession>
<dbReference type="Gene3D" id="3.90.79.10">
    <property type="entry name" value="Nucleoside Triphosphate Pyrophosphohydrolase"/>
    <property type="match status" value="1"/>
</dbReference>
<evidence type="ECO:0000313" key="14">
    <source>
        <dbReference type="Proteomes" id="UP000178681"/>
    </source>
</evidence>
<dbReference type="EC" id="3.6.1.55" evidence="11"/>
<proteinExistence type="inferred from homology"/>
<evidence type="ECO:0000313" key="13">
    <source>
        <dbReference type="EMBL" id="OGG07627.1"/>
    </source>
</evidence>
<protein>
    <recommendedName>
        <fullName evidence="11">8-oxo-dGTP diphosphatase</fullName>
        <ecNumber evidence="11">3.6.1.55</ecNumber>
    </recommendedName>
</protein>
<evidence type="ECO:0000256" key="11">
    <source>
        <dbReference type="ARBA" id="ARBA00038905"/>
    </source>
</evidence>
<dbReference type="EMBL" id="MFJG01000004">
    <property type="protein sequence ID" value="OGG07627.1"/>
    <property type="molecule type" value="Genomic_DNA"/>
</dbReference>
<dbReference type="AlphaFoldDB" id="A0A1F5Z642"/>
<evidence type="ECO:0000256" key="4">
    <source>
        <dbReference type="ARBA" id="ARBA00022705"/>
    </source>
</evidence>
<evidence type="ECO:0000256" key="10">
    <source>
        <dbReference type="ARBA" id="ARBA00035861"/>
    </source>
</evidence>
<keyword evidence="4" id="KW-0235">DNA replication</keyword>
<keyword evidence="6" id="KW-0227">DNA damage</keyword>
<keyword evidence="9" id="KW-0234">DNA repair</keyword>
<keyword evidence="7" id="KW-0378">Hydrolase</keyword>
<organism evidence="13 14">
    <name type="scientific">Candidatus Gottesmanbacteria bacterium RIFCSPHIGHO2_01_FULL_42_12</name>
    <dbReference type="NCBI Taxonomy" id="1798377"/>
    <lineage>
        <taxon>Bacteria</taxon>
        <taxon>Candidatus Gottesmaniibacteriota</taxon>
    </lineage>
</organism>
<dbReference type="PROSITE" id="PS51462">
    <property type="entry name" value="NUDIX"/>
    <property type="match status" value="1"/>
</dbReference>
<evidence type="ECO:0000256" key="9">
    <source>
        <dbReference type="ARBA" id="ARBA00023204"/>
    </source>
</evidence>
<dbReference type="InterPro" id="IPR000086">
    <property type="entry name" value="NUDIX_hydrolase_dom"/>
</dbReference>
<dbReference type="STRING" id="1798377.A2872_00030"/>
<dbReference type="PANTHER" id="PTHR47707">
    <property type="entry name" value="8-OXO-DGTP DIPHOSPHATASE"/>
    <property type="match status" value="1"/>
</dbReference>
<gene>
    <name evidence="13" type="ORF">A2872_00030</name>
</gene>
<dbReference type="GO" id="GO:0008413">
    <property type="term" value="F:8-oxo-7,8-dihydroguanosine triphosphate pyrophosphatase activity"/>
    <property type="evidence" value="ECO:0007669"/>
    <property type="project" value="TreeGrafter"/>
</dbReference>
<evidence type="ECO:0000256" key="2">
    <source>
        <dbReference type="ARBA" id="ARBA00005582"/>
    </source>
</evidence>
<name>A0A1F5Z642_9BACT</name>
<dbReference type="InterPro" id="IPR015797">
    <property type="entry name" value="NUDIX_hydrolase-like_dom_sf"/>
</dbReference>
<dbReference type="InterPro" id="IPR020084">
    <property type="entry name" value="NUDIX_hydrolase_CS"/>
</dbReference>
<dbReference type="GO" id="GO:0046872">
    <property type="term" value="F:metal ion binding"/>
    <property type="evidence" value="ECO:0007669"/>
    <property type="project" value="UniProtKB-KW"/>
</dbReference>
<keyword evidence="3" id="KW-0515">Mutator protein</keyword>
<dbReference type="GO" id="GO:0006260">
    <property type="term" value="P:DNA replication"/>
    <property type="evidence" value="ECO:0007669"/>
    <property type="project" value="UniProtKB-KW"/>
</dbReference>
<dbReference type="Pfam" id="PF00293">
    <property type="entry name" value="NUDIX"/>
    <property type="match status" value="1"/>
</dbReference>
<dbReference type="GO" id="GO:0035539">
    <property type="term" value="F:8-oxo-7,8-dihydrodeoxyguanosine triphosphate pyrophosphatase activity"/>
    <property type="evidence" value="ECO:0007669"/>
    <property type="project" value="UniProtKB-EC"/>
</dbReference>
<feature type="domain" description="Nudix hydrolase" evidence="12">
    <location>
        <begin position="11"/>
        <end position="140"/>
    </location>
</feature>
<evidence type="ECO:0000256" key="3">
    <source>
        <dbReference type="ARBA" id="ARBA00022457"/>
    </source>
</evidence>
<sequence>MAINTRPDIHEQVICANCFVRKGNKYLVLRRSQQKKYAPGVTHPVGGKVNLGENPFTAAVREVYEEAGIKVTNVRLEAILLEMRPVINEPYNWLIFHFSADYQEGETKETEEGELVWLTEEEYKKEKLFPSIIPVIEHIFNREKGTVFATFEYDDQKQNIIKETLDFCVVN</sequence>
<dbReference type="InterPro" id="IPR047127">
    <property type="entry name" value="MutT-like"/>
</dbReference>
<reference evidence="13 14" key="1">
    <citation type="journal article" date="2016" name="Nat. Commun.">
        <title>Thousands of microbial genomes shed light on interconnected biogeochemical processes in an aquifer system.</title>
        <authorList>
            <person name="Anantharaman K."/>
            <person name="Brown C.T."/>
            <person name="Hug L.A."/>
            <person name="Sharon I."/>
            <person name="Castelle C.J."/>
            <person name="Probst A.J."/>
            <person name="Thomas B.C."/>
            <person name="Singh A."/>
            <person name="Wilkins M.J."/>
            <person name="Karaoz U."/>
            <person name="Brodie E.L."/>
            <person name="Williams K.H."/>
            <person name="Hubbard S.S."/>
            <person name="Banfield J.F."/>
        </authorList>
    </citation>
    <scope>NUCLEOTIDE SEQUENCE [LARGE SCALE GENOMIC DNA]</scope>
</reference>
<evidence type="ECO:0000259" key="12">
    <source>
        <dbReference type="PROSITE" id="PS51462"/>
    </source>
</evidence>
<keyword evidence="8" id="KW-0460">Magnesium</keyword>
<dbReference type="PROSITE" id="PS00893">
    <property type="entry name" value="NUDIX_BOX"/>
    <property type="match status" value="1"/>
</dbReference>
<evidence type="ECO:0000256" key="1">
    <source>
        <dbReference type="ARBA" id="ARBA00001946"/>
    </source>
</evidence>
<comment type="similarity">
    <text evidence="2">Belongs to the Nudix hydrolase family.</text>
</comment>
<comment type="cofactor">
    <cofactor evidence="1">
        <name>Mg(2+)</name>
        <dbReference type="ChEBI" id="CHEBI:18420"/>
    </cofactor>
</comment>
<comment type="caution">
    <text evidence="13">The sequence shown here is derived from an EMBL/GenBank/DDBJ whole genome shotgun (WGS) entry which is preliminary data.</text>
</comment>
<evidence type="ECO:0000256" key="5">
    <source>
        <dbReference type="ARBA" id="ARBA00022723"/>
    </source>
</evidence>
<dbReference type="GO" id="GO:0044715">
    <property type="term" value="F:8-oxo-dGDP phosphatase activity"/>
    <property type="evidence" value="ECO:0007669"/>
    <property type="project" value="TreeGrafter"/>
</dbReference>
<dbReference type="GO" id="GO:0006281">
    <property type="term" value="P:DNA repair"/>
    <property type="evidence" value="ECO:0007669"/>
    <property type="project" value="UniProtKB-KW"/>
</dbReference>